<organism evidence="9 10">
    <name type="scientific">Streptosporangium longisporum</name>
    <dbReference type="NCBI Taxonomy" id="46187"/>
    <lineage>
        <taxon>Bacteria</taxon>
        <taxon>Bacillati</taxon>
        <taxon>Actinomycetota</taxon>
        <taxon>Actinomycetes</taxon>
        <taxon>Streptosporangiales</taxon>
        <taxon>Streptosporangiaceae</taxon>
        <taxon>Streptosporangium</taxon>
    </lineage>
</organism>
<accession>A0ABN3XVT4</accession>
<evidence type="ECO:0000256" key="6">
    <source>
        <dbReference type="ARBA" id="ARBA00023316"/>
    </source>
</evidence>
<keyword evidence="3 7" id="KW-1133">Transmembrane helix</keyword>
<evidence type="ECO:0000313" key="9">
    <source>
        <dbReference type="EMBL" id="GAA2996906.1"/>
    </source>
</evidence>
<dbReference type="PANTHER" id="PTHR30518">
    <property type="entry name" value="ENDOLYTIC MUREIN TRANSGLYCOSYLASE"/>
    <property type="match status" value="1"/>
</dbReference>
<keyword evidence="5 7" id="KW-0456">Lyase</keyword>
<keyword evidence="4 7" id="KW-0472">Membrane</keyword>
<evidence type="ECO:0000256" key="4">
    <source>
        <dbReference type="ARBA" id="ARBA00023136"/>
    </source>
</evidence>
<dbReference type="EC" id="4.2.2.29" evidence="7"/>
<evidence type="ECO:0000313" key="10">
    <source>
        <dbReference type="Proteomes" id="UP001499930"/>
    </source>
</evidence>
<sequence>MNIEDLLRETLSDMAHEEQPPSPGRFLPAGRGRARRRGLVLVMATAAAVTAMAVGSTLVVQGLSFREAVPEDFTGVGSGETPAETRQGRTTLTVKEGRRLSQILKQLSAATGRPAAEFERAAEDGRALGLPAYAKGRLEGFAFPGTYEVSPTSSPGEILAAMVTRFDRAAEDGDLVDGARRVGRTPLEILIIASIVQAESADRRDMPKISRVVHNRLDHRPEMTLQLDSTLMYGLNRFGGRVSREDLASRSPYNTYRRLGLPPGPICSPGADAIEAALKPDAGPWMYFVTTDPKKGVTKFADSESEFLKLVEEYDRNRRTG</sequence>
<proteinExistence type="inferred from homology"/>
<evidence type="ECO:0000256" key="1">
    <source>
        <dbReference type="ARBA" id="ARBA00022475"/>
    </source>
</evidence>
<feature type="transmembrane region" description="Helical" evidence="7">
    <location>
        <begin position="39"/>
        <end position="60"/>
    </location>
</feature>
<keyword evidence="6 7" id="KW-0961">Cell wall biogenesis/degradation</keyword>
<keyword evidence="10" id="KW-1185">Reference proteome</keyword>
<dbReference type="InterPro" id="IPR003770">
    <property type="entry name" value="MLTG-like"/>
</dbReference>
<dbReference type="CDD" id="cd08010">
    <property type="entry name" value="MltG_like"/>
    <property type="match status" value="1"/>
</dbReference>
<gene>
    <name evidence="7" type="primary">mltG</name>
    <name evidence="9" type="ORF">GCM10017559_16790</name>
</gene>
<comment type="caution">
    <text evidence="9">The sequence shown here is derived from an EMBL/GenBank/DDBJ whole genome shotgun (WGS) entry which is preliminary data.</text>
</comment>
<comment type="similarity">
    <text evidence="7">Belongs to the transglycosylase MltG family.</text>
</comment>
<dbReference type="HAMAP" id="MF_02065">
    <property type="entry name" value="MltG"/>
    <property type="match status" value="1"/>
</dbReference>
<reference evidence="9 10" key="1">
    <citation type="journal article" date="2019" name="Int. J. Syst. Evol. Microbiol.">
        <title>The Global Catalogue of Microorganisms (GCM) 10K type strain sequencing project: providing services to taxonomists for standard genome sequencing and annotation.</title>
        <authorList>
            <consortium name="The Broad Institute Genomics Platform"/>
            <consortium name="The Broad Institute Genome Sequencing Center for Infectious Disease"/>
            <person name="Wu L."/>
            <person name="Ma J."/>
        </authorList>
    </citation>
    <scope>NUCLEOTIDE SEQUENCE [LARGE SCALE GENOMIC DNA]</scope>
    <source>
        <strain evidence="9 10">JCM 3106</strain>
    </source>
</reference>
<evidence type="ECO:0000256" key="7">
    <source>
        <dbReference type="HAMAP-Rule" id="MF_02065"/>
    </source>
</evidence>
<feature type="region of interest" description="Disordered" evidence="8">
    <location>
        <begin position="9"/>
        <end position="30"/>
    </location>
</feature>
<dbReference type="RefSeq" id="WP_344890711.1">
    <property type="nucleotide sequence ID" value="NZ_BAAAWD010000006.1"/>
</dbReference>
<dbReference type="EMBL" id="BAAAWD010000006">
    <property type="protein sequence ID" value="GAA2996906.1"/>
    <property type="molecule type" value="Genomic_DNA"/>
</dbReference>
<evidence type="ECO:0000256" key="5">
    <source>
        <dbReference type="ARBA" id="ARBA00023239"/>
    </source>
</evidence>
<evidence type="ECO:0000256" key="3">
    <source>
        <dbReference type="ARBA" id="ARBA00022989"/>
    </source>
</evidence>
<feature type="site" description="Important for catalytic activity" evidence="7">
    <location>
        <position position="199"/>
    </location>
</feature>
<dbReference type="NCBIfam" id="TIGR00247">
    <property type="entry name" value="endolytic transglycosylase MltG"/>
    <property type="match status" value="1"/>
</dbReference>
<keyword evidence="1 7" id="KW-1003">Cell membrane</keyword>
<evidence type="ECO:0000256" key="8">
    <source>
        <dbReference type="SAM" id="MobiDB-lite"/>
    </source>
</evidence>
<comment type="subcellular location">
    <subcellularLocation>
        <location evidence="7">Cell membrane</location>
        <topology evidence="7">Single-pass membrane protein</topology>
    </subcellularLocation>
</comment>
<dbReference type="Proteomes" id="UP001499930">
    <property type="component" value="Unassembled WGS sequence"/>
</dbReference>
<feature type="compositionally biased region" description="Basic and acidic residues" evidence="8">
    <location>
        <begin position="9"/>
        <end position="19"/>
    </location>
</feature>
<dbReference type="Pfam" id="PF02618">
    <property type="entry name" value="YceG"/>
    <property type="match status" value="1"/>
</dbReference>
<protein>
    <recommendedName>
        <fullName evidence="7">Endolytic murein transglycosylase</fullName>
        <ecNumber evidence="7">4.2.2.29</ecNumber>
    </recommendedName>
    <alternativeName>
        <fullName evidence="7">Peptidoglycan lytic transglycosylase</fullName>
    </alternativeName>
    <alternativeName>
        <fullName evidence="7">Peptidoglycan polymerization terminase</fullName>
    </alternativeName>
</protein>
<comment type="catalytic activity">
    <reaction evidence="7">
        <text>a peptidoglycan chain = a peptidoglycan chain with N-acetyl-1,6-anhydromuramyl-[peptide] at the reducing end + a peptidoglycan chain with N-acetylglucosamine at the non-reducing end.</text>
        <dbReference type="EC" id="4.2.2.29"/>
    </reaction>
</comment>
<name>A0ABN3XVT4_9ACTN</name>
<evidence type="ECO:0000256" key="2">
    <source>
        <dbReference type="ARBA" id="ARBA00022692"/>
    </source>
</evidence>
<dbReference type="PANTHER" id="PTHR30518:SF2">
    <property type="entry name" value="ENDOLYTIC MUREIN TRANSGLYCOSYLASE"/>
    <property type="match status" value="1"/>
</dbReference>
<keyword evidence="2 7" id="KW-0812">Transmembrane</keyword>
<comment type="function">
    <text evidence="7">Functions as a peptidoglycan terminase that cleaves nascent peptidoglycan strands endolytically to terminate their elongation.</text>
</comment>